<evidence type="ECO:0000256" key="1">
    <source>
        <dbReference type="ARBA" id="ARBA00007072"/>
    </source>
</evidence>
<comment type="caution">
    <text evidence="2">The sequence shown here is derived from an EMBL/GenBank/DDBJ whole genome shotgun (WGS) entry which is preliminary data.</text>
</comment>
<dbReference type="CDD" id="cd02850">
    <property type="entry name" value="E_set_Cellulase_N"/>
    <property type="match status" value="1"/>
</dbReference>
<name>A0A7C4PME7_9CHLR</name>
<dbReference type="GO" id="GO:0008810">
    <property type="term" value="F:cellulase activity"/>
    <property type="evidence" value="ECO:0007669"/>
    <property type="project" value="InterPro"/>
</dbReference>
<dbReference type="GO" id="GO:0005975">
    <property type="term" value="P:carbohydrate metabolic process"/>
    <property type="evidence" value="ECO:0007669"/>
    <property type="project" value="InterPro"/>
</dbReference>
<gene>
    <name evidence="2" type="ORF">ENT37_14210</name>
</gene>
<accession>A0A7C4PME7</accession>
<organism evidence="2">
    <name type="scientific">Anaerolinea thermolimosa</name>
    <dbReference type="NCBI Taxonomy" id="229919"/>
    <lineage>
        <taxon>Bacteria</taxon>
        <taxon>Bacillati</taxon>
        <taxon>Chloroflexota</taxon>
        <taxon>Anaerolineae</taxon>
        <taxon>Anaerolineales</taxon>
        <taxon>Anaerolineaceae</taxon>
        <taxon>Anaerolinea</taxon>
    </lineage>
</organism>
<dbReference type="InterPro" id="IPR004197">
    <property type="entry name" value="Cellulase_Ig-like"/>
</dbReference>
<dbReference type="InterPro" id="IPR008928">
    <property type="entry name" value="6-hairpin_glycosidase_sf"/>
</dbReference>
<dbReference type="InterPro" id="IPR014756">
    <property type="entry name" value="Ig_E-set"/>
</dbReference>
<dbReference type="EMBL" id="DSYK01000712">
    <property type="protein sequence ID" value="HGS23004.1"/>
    <property type="molecule type" value="Genomic_DNA"/>
</dbReference>
<dbReference type="SUPFAM" id="SSF81296">
    <property type="entry name" value="E set domains"/>
    <property type="match status" value="1"/>
</dbReference>
<sequence length="559" mass="62588">MKQINGLLYSQIGYDLGCPMRAIIRSTDPSYVPEGSHFVVKNAETGETAWQGPLYCWGTIWQSTWWIMDFSQITLPGRYQISVERPGVEPLTSGIFEIGDQLLWSKSIIPVALDQLEIRAKLARNGKGWKDCGSEWRETNSHATTLIGLTDLLNWGYMYLSAAEVERLVQQVIVGGNYLAACQDLAEQSGLGQGAVVHEIPNYLIVIPGDVVQSATAWARAARLIYEWDPARSIDYLNRAEHALRYFLKQARPYGAAGFSHSNHGAPAGFVVPKDWMTRDLMMALWAGVELWKAGRLWVQEEIVRLAREIISRQVPEEQAEGGLYGHFYLFPGCGFTEKANTHHHVGHDTGSTFPHYLTGLIEMARLLYDHPEAQQWREAVRKFAYGYFLPACRSNPFFLLPEGYFLGEGLLTFCGPWHGINTSIGFAAALAAQLESFLGDSAFREVAVGNLQWIAGLHAGITRESLAGCQFWHEDIPEGQALPYSQIYGVGERWVGNWTGIPGTIPNGFSTNPQFQLVVPPTRENDGPWLYTDEDWIPHAAGWISALTHLRQVRVYRG</sequence>
<dbReference type="AlphaFoldDB" id="A0A7C4PME7"/>
<dbReference type="InterPro" id="IPR013783">
    <property type="entry name" value="Ig-like_fold"/>
</dbReference>
<dbReference type="SUPFAM" id="SSF48208">
    <property type="entry name" value="Six-hairpin glycosidases"/>
    <property type="match status" value="1"/>
</dbReference>
<dbReference type="InterPro" id="IPR012341">
    <property type="entry name" value="6hp_glycosidase-like_sf"/>
</dbReference>
<reference evidence="2" key="1">
    <citation type="journal article" date="2020" name="mSystems">
        <title>Genome- and Community-Level Interaction Insights into Carbon Utilization and Element Cycling Functions of Hydrothermarchaeota in Hydrothermal Sediment.</title>
        <authorList>
            <person name="Zhou Z."/>
            <person name="Liu Y."/>
            <person name="Xu W."/>
            <person name="Pan J."/>
            <person name="Luo Z.H."/>
            <person name="Li M."/>
        </authorList>
    </citation>
    <scope>NUCLEOTIDE SEQUENCE [LARGE SCALE GENOMIC DNA]</scope>
    <source>
        <strain evidence="2">SpSt-573</strain>
    </source>
</reference>
<dbReference type="Gene3D" id="1.50.10.10">
    <property type="match status" value="1"/>
</dbReference>
<comment type="similarity">
    <text evidence="1">Belongs to the glycosyl hydrolase 9 (cellulase E) family.</text>
</comment>
<evidence type="ECO:0000313" key="2">
    <source>
        <dbReference type="EMBL" id="HGS23004.1"/>
    </source>
</evidence>
<dbReference type="Gene3D" id="2.60.40.10">
    <property type="entry name" value="Immunoglobulins"/>
    <property type="match status" value="1"/>
</dbReference>
<proteinExistence type="inferred from homology"/>
<protein>
    <submittedName>
        <fullName evidence="2">Uncharacterized protein</fullName>
    </submittedName>
</protein>